<evidence type="ECO:0000313" key="2">
    <source>
        <dbReference type="Proteomes" id="UP000191672"/>
    </source>
</evidence>
<protein>
    <submittedName>
        <fullName evidence="1">Uncharacterized protein</fullName>
    </submittedName>
</protein>
<accession>A0A1V6QNZ6</accession>
<comment type="caution">
    <text evidence="1">The sequence shown here is derived from an EMBL/GenBank/DDBJ whole genome shotgun (WGS) entry which is preliminary data.</text>
</comment>
<dbReference type="Proteomes" id="UP000191672">
    <property type="component" value="Unassembled WGS sequence"/>
</dbReference>
<reference evidence="2" key="1">
    <citation type="journal article" date="2017" name="Nat. Microbiol.">
        <title>Global analysis of biosynthetic gene clusters reveals vast potential of secondary metabolite production in Penicillium species.</title>
        <authorList>
            <person name="Nielsen J.C."/>
            <person name="Grijseels S."/>
            <person name="Prigent S."/>
            <person name="Ji B."/>
            <person name="Dainat J."/>
            <person name="Nielsen K.F."/>
            <person name="Frisvad J.C."/>
            <person name="Workman M."/>
            <person name="Nielsen J."/>
        </authorList>
    </citation>
    <scope>NUCLEOTIDE SEQUENCE [LARGE SCALE GENOMIC DNA]</scope>
    <source>
        <strain evidence="2">IBT 31811</strain>
    </source>
</reference>
<dbReference type="EMBL" id="MDYN01000001">
    <property type="protein sequence ID" value="OQD90707.1"/>
    <property type="molecule type" value="Genomic_DNA"/>
</dbReference>
<name>A0A1V6QNZ6_9EURO</name>
<evidence type="ECO:0000313" key="1">
    <source>
        <dbReference type="EMBL" id="OQD90707.1"/>
    </source>
</evidence>
<dbReference type="AlphaFoldDB" id="A0A1V6QNZ6"/>
<organism evidence="1 2">
    <name type="scientific">Penicillium antarcticum</name>
    <dbReference type="NCBI Taxonomy" id="416450"/>
    <lineage>
        <taxon>Eukaryota</taxon>
        <taxon>Fungi</taxon>
        <taxon>Dikarya</taxon>
        <taxon>Ascomycota</taxon>
        <taxon>Pezizomycotina</taxon>
        <taxon>Eurotiomycetes</taxon>
        <taxon>Eurotiomycetidae</taxon>
        <taxon>Eurotiales</taxon>
        <taxon>Aspergillaceae</taxon>
        <taxon>Penicillium</taxon>
    </lineage>
</organism>
<sequence>MPLFLFWKTVRQAVPTRCAEAADYWNVSEDLMVGMSIYIL</sequence>
<proteinExistence type="predicted"/>
<gene>
    <name evidence="1" type="ORF">PENANT_c001G05189</name>
</gene>
<keyword evidence="2" id="KW-1185">Reference proteome</keyword>